<organism evidence="3 4">
    <name type="scientific">Curtobacterium oceanosedimentum</name>
    <dbReference type="NCBI Taxonomy" id="465820"/>
    <lineage>
        <taxon>Bacteria</taxon>
        <taxon>Bacillati</taxon>
        <taxon>Actinomycetota</taxon>
        <taxon>Actinomycetes</taxon>
        <taxon>Micrococcales</taxon>
        <taxon>Microbacteriaceae</taxon>
        <taxon>Curtobacterium</taxon>
    </lineage>
</organism>
<evidence type="ECO:0000259" key="2">
    <source>
        <dbReference type="Pfam" id="PF06054"/>
    </source>
</evidence>
<proteinExistence type="predicted"/>
<accession>A0ABR5S7H9</accession>
<name>A0ABR5S7H9_9MICO</name>
<dbReference type="EMBL" id="LDRB01000032">
    <property type="protein sequence ID" value="KTR40394.1"/>
    <property type="molecule type" value="Genomic_DNA"/>
</dbReference>
<keyword evidence="4" id="KW-1185">Reference proteome</keyword>
<dbReference type="Proteomes" id="UP000078335">
    <property type="component" value="Unassembled WGS sequence"/>
</dbReference>
<gene>
    <name evidence="3" type="ORF">NS263_07990</name>
</gene>
<feature type="compositionally biased region" description="Polar residues" evidence="1">
    <location>
        <begin position="387"/>
        <end position="398"/>
    </location>
</feature>
<feature type="region of interest" description="Disordered" evidence="1">
    <location>
        <begin position="377"/>
        <end position="398"/>
    </location>
</feature>
<sequence>MWGEERVEAWVLEDDVWAQVRATYRDRGLVMACGEPGVPVERAGTRYFRHKASCDVHEGGPESPEHLATKALVAVVAREHGWDAIVEAPSSDRSWIADVLVSKPGAPSLAIEVQWAAQTPTEFDRRTRRYEANGVECAWLVGPKNTDRGLWNIRGTANALQMEIPVGLAQCREFVSMRAALTRWFRSELRPRFEAVVEAVEVVTAMSKCHNERCGAWFSYWWLGAVQLQTRCGQIGTVELGSRYPTWVQDRPETVFQQAVHAAIAASSVPAATEYRAEHSKQTNTDYTAQHCPKCRWHLGDGFIIAKYRNWSSYAVPVPLTRLPLHPQVTAVRHLCVDVGNGRCAPPKAEGATYPSERNQSGDVVWFNSFGVNSGELEAGPLPTRQRGASGSFTRSSM</sequence>
<dbReference type="InterPro" id="IPR010330">
    <property type="entry name" value="CoiA_nuc"/>
</dbReference>
<feature type="domain" description="Competence protein CoiA nuclease-like" evidence="2">
    <location>
        <begin position="62"/>
        <end position="148"/>
    </location>
</feature>
<reference evidence="3 4" key="1">
    <citation type="journal article" date="2016" name="Front. Microbiol.">
        <title>Genomic Resource of Rice Seed Associated Bacteria.</title>
        <authorList>
            <person name="Midha S."/>
            <person name="Bansal K."/>
            <person name="Sharma S."/>
            <person name="Kumar N."/>
            <person name="Patil P.P."/>
            <person name="Chaudhry V."/>
            <person name="Patil P.B."/>
        </authorList>
    </citation>
    <scope>NUCLEOTIDE SEQUENCE [LARGE SCALE GENOMIC DNA]</scope>
    <source>
        <strain evidence="3 4">NS263</strain>
    </source>
</reference>
<dbReference type="Pfam" id="PF06054">
    <property type="entry name" value="CoiA_nuc"/>
    <property type="match status" value="1"/>
</dbReference>
<comment type="caution">
    <text evidence="3">The sequence shown here is derived from an EMBL/GenBank/DDBJ whole genome shotgun (WGS) entry which is preliminary data.</text>
</comment>
<evidence type="ECO:0000256" key="1">
    <source>
        <dbReference type="SAM" id="MobiDB-lite"/>
    </source>
</evidence>
<evidence type="ECO:0000313" key="3">
    <source>
        <dbReference type="EMBL" id="KTR40394.1"/>
    </source>
</evidence>
<evidence type="ECO:0000313" key="4">
    <source>
        <dbReference type="Proteomes" id="UP000078335"/>
    </source>
</evidence>
<protein>
    <recommendedName>
        <fullName evidence="2">Competence protein CoiA nuclease-like domain-containing protein</fullName>
    </recommendedName>
</protein>